<protein>
    <submittedName>
        <fullName evidence="4">Transposase</fullName>
    </submittedName>
</protein>
<proteinExistence type="predicted"/>
<dbReference type="InterPro" id="IPR008490">
    <property type="entry name" value="Transposase_InsH_N"/>
</dbReference>
<organism evidence="4 5">
    <name type="scientific">Candidatus Mediterraneibacter gallistercoris</name>
    <dbReference type="NCBI Taxonomy" id="2838671"/>
    <lineage>
        <taxon>Bacteria</taxon>
        <taxon>Bacillati</taxon>
        <taxon>Bacillota</taxon>
        <taxon>Clostridia</taxon>
        <taxon>Lachnospirales</taxon>
        <taxon>Lachnospiraceae</taxon>
        <taxon>Mediterraneibacter</taxon>
    </lineage>
</organism>
<evidence type="ECO:0000313" key="5">
    <source>
        <dbReference type="Proteomes" id="UP000823895"/>
    </source>
</evidence>
<feature type="domain" description="Transposase DDE" evidence="3">
    <location>
        <begin position="398"/>
        <end position="515"/>
    </location>
</feature>
<accession>A0A9D2P389</accession>
<dbReference type="Proteomes" id="UP000823895">
    <property type="component" value="Unassembled WGS sequence"/>
</dbReference>
<reference evidence="4" key="1">
    <citation type="journal article" date="2021" name="PeerJ">
        <title>Extensive microbial diversity within the chicken gut microbiome revealed by metagenomics and culture.</title>
        <authorList>
            <person name="Gilroy R."/>
            <person name="Ravi A."/>
            <person name="Getino M."/>
            <person name="Pursley I."/>
            <person name="Horton D.L."/>
            <person name="Alikhan N.F."/>
            <person name="Baker D."/>
            <person name="Gharbi K."/>
            <person name="Hall N."/>
            <person name="Watson M."/>
            <person name="Adriaenssens E.M."/>
            <person name="Foster-Nyarko E."/>
            <person name="Jarju S."/>
            <person name="Secka A."/>
            <person name="Antonio M."/>
            <person name="Oren A."/>
            <person name="Chaudhuri R.R."/>
            <person name="La Ragione R."/>
            <person name="Hildebrand F."/>
            <person name="Pallen M.J."/>
        </authorList>
    </citation>
    <scope>NUCLEOTIDE SEQUENCE</scope>
    <source>
        <strain evidence="4">CHK165-2605</strain>
    </source>
</reference>
<evidence type="ECO:0000313" key="4">
    <source>
        <dbReference type="EMBL" id="HJC42536.1"/>
    </source>
</evidence>
<feature type="domain" description="Transposase InsH N-terminal" evidence="2">
    <location>
        <begin position="36"/>
        <end position="119"/>
    </location>
</feature>
<sequence length="532" mass="61190">MSFKENACQQISFTDSFSGLTAREQKALENSWAKVFADEIFPAIDEKRFSVLYSDKASRPNTPVNVIVGALIIKELFDYSDDEMVENLMLDFRFQYALHTTSFEEQPLSDKTLTRFRKRCYDYETLYNKDLYHDCVKDLSASIAKLMKINGKVRRMDSMMIESNIRRLSRMELIYTCISKLAVHINKRDNSALPDDLKHYLDPNDYNKVIYHQRSTDADERIRQLLTDADSLLTLCGSDYHDTTEYDLFVRCLAEQTVVENEKRRLRTKEDGGMKSTMMQNPSDPEPTFRKKAGKEHRGYVANLEESVGTNGSVITEYQYEQNNHSDSQFIRKHLEQMEKQEEQTVIVADGAYSGTEHTQLAADKNVELITTSLTGKAAPDILADFKFNEEGTKVLQCPAGYAPKSCSYMKQSGQCAVSFLRDQCVGCPYQDQCRPKIYKRVARIVTSKAAHERAKIQRKMDSEEFKNYARLRNGVETIPSNLRKNYHLEKLPRGKQRGKFFFGSKIAALNFRKLFNYVKGVGNYTQNPVLA</sequence>
<name>A0A9D2P389_9FIRM</name>
<feature type="compositionally biased region" description="Basic and acidic residues" evidence="1">
    <location>
        <begin position="263"/>
        <end position="273"/>
    </location>
</feature>
<feature type="region of interest" description="Disordered" evidence="1">
    <location>
        <begin position="263"/>
        <end position="291"/>
    </location>
</feature>
<dbReference type="InterPro" id="IPR025668">
    <property type="entry name" value="Tnp_DDE_dom"/>
</dbReference>
<dbReference type="Pfam" id="PF13751">
    <property type="entry name" value="DDE_Tnp_1_6"/>
    <property type="match status" value="1"/>
</dbReference>
<evidence type="ECO:0000259" key="2">
    <source>
        <dbReference type="Pfam" id="PF05598"/>
    </source>
</evidence>
<evidence type="ECO:0000256" key="1">
    <source>
        <dbReference type="SAM" id="MobiDB-lite"/>
    </source>
</evidence>
<dbReference type="Pfam" id="PF05598">
    <property type="entry name" value="DUF772"/>
    <property type="match status" value="1"/>
</dbReference>
<dbReference type="AlphaFoldDB" id="A0A9D2P389"/>
<dbReference type="EMBL" id="DWWI01000055">
    <property type="protein sequence ID" value="HJC42536.1"/>
    <property type="molecule type" value="Genomic_DNA"/>
</dbReference>
<evidence type="ECO:0000259" key="3">
    <source>
        <dbReference type="Pfam" id="PF13751"/>
    </source>
</evidence>
<reference evidence="4" key="2">
    <citation type="submission" date="2021-04" db="EMBL/GenBank/DDBJ databases">
        <authorList>
            <person name="Gilroy R."/>
        </authorList>
    </citation>
    <scope>NUCLEOTIDE SEQUENCE</scope>
    <source>
        <strain evidence="4">CHK165-2605</strain>
    </source>
</reference>
<comment type="caution">
    <text evidence="4">The sequence shown here is derived from an EMBL/GenBank/DDBJ whole genome shotgun (WGS) entry which is preliminary data.</text>
</comment>
<gene>
    <name evidence="4" type="ORF">H9756_02480</name>
</gene>